<keyword evidence="3" id="KW-1185">Reference proteome</keyword>
<dbReference type="InterPro" id="IPR013154">
    <property type="entry name" value="ADH-like_N"/>
</dbReference>
<protein>
    <submittedName>
        <fullName evidence="2">Related to quinone reductase</fullName>
    </submittedName>
</protein>
<dbReference type="Pfam" id="PF00107">
    <property type="entry name" value="ADH_zinc_N"/>
    <property type="match status" value="1"/>
</dbReference>
<dbReference type="SMART" id="SM00829">
    <property type="entry name" value="PKS_ER"/>
    <property type="match status" value="1"/>
</dbReference>
<dbReference type="PANTHER" id="PTHR43677">
    <property type="entry name" value="SHORT-CHAIN DEHYDROGENASE/REDUCTASE"/>
    <property type="match status" value="1"/>
</dbReference>
<dbReference type="InterPro" id="IPR011032">
    <property type="entry name" value="GroES-like_sf"/>
</dbReference>
<dbReference type="InterPro" id="IPR036291">
    <property type="entry name" value="NAD(P)-bd_dom_sf"/>
</dbReference>
<proteinExistence type="predicted"/>
<dbReference type="EMBL" id="OOIP01000001">
    <property type="protein sequence ID" value="SPO35099.1"/>
    <property type="molecule type" value="Genomic_DNA"/>
</dbReference>
<organism evidence="2 3">
    <name type="scientific">Pseudozyma flocculosa</name>
    <dbReference type="NCBI Taxonomy" id="84751"/>
    <lineage>
        <taxon>Eukaryota</taxon>
        <taxon>Fungi</taxon>
        <taxon>Dikarya</taxon>
        <taxon>Basidiomycota</taxon>
        <taxon>Ustilaginomycotina</taxon>
        <taxon>Ustilaginomycetes</taxon>
        <taxon>Ustilaginales</taxon>
        <taxon>Ustilaginaceae</taxon>
        <taxon>Pseudozyma</taxon>
    </lineage>
</organism>
<dbReference type="GO" id="GO:0005739">
    <property type="term" value="C:mitochondrion"/>
    <property type="evidence" value="ECO:0007669"/>
    <property type="project" value="TreeGrafter"/>
</dbReference>
<dbReference type="GO" id="GO:0016491">
    <property type="term" value="F:oxidoreductase activity"/>
    <property type="evidence" value="ECO:0007669"/>
    <property type="project" value="InterPro"/>
</dbReference>
<evidence type="ECO:0000313" key="2">
    <source>
        <dbReference type="EMBL" id="SPO35099.1"/>
    </source>
</evidence>
<feature type="domain" description="Enoyl reductase (ER)" evidence="1">
    <location>
        <begin position="14"/>
        <end position="330"/>
    </location>
</feature>
<dbReference type="GO" id="GO:0008270">
    <property type="term" value="F:zinc ion binding"/>
    <property type="evidence" value="ECO:0007669"/>
    <property type="project" value="InterPro"/>
</dbReference>
<evidence type="ECO:0000313" key="3">
    <source>
        <dbReference type="Proteomes" id="UP000323386"/>
    </source>
</evidence>
<evidence type="ECO:0000259" key="1">
    <source>
        <dbReference type="SMART" id="SM00829"/>
    </source>
</evidence>
<dbReference type="PROSITE" id="PS01162">
    <property type="entry name" value="QOR_ZETA_CRYSTAL"/>
    <property type="match status" value="1"/>
</dbReference>
<name>A0A5C3EVD3_9BASI</name>
<dbReference type="InterPro" id="IPR020843">
    <property type="entry name" value="ER"/>
</dbReference>
<gene>
    <name evidence="2" type="ORF">PSFLO_00570</name>
</gene>
<reference evidence="2 3" key="1">
    <citation type="submission" date="2018-03" db="EMBL/GenBank/DDBJ databases">
        <authorList>
            <person name="Guldener U."/>
        </authorList>
    </citation>
    <scope>NUCLEOTIDE SEQUENCE [LARGE SCALE GENOMIC DNA]</scope>
    <source>
        <strain evidence="2 3">DAOM196992</strain>
    </source>
</reference>
<dbReference type="OrthoDB" id="10257049at2759"/>
<dbReference type="InterPro" id="IPR002364">
    <property type="entry name" value="Quin_OxRdtase/zeta-crystal_CS"/>
</dbReference>
<dbReference type="Gene3D" id="3.40.50.720">
    <property type="entry name" value="NAD(P)-binding Rossmann-like Domain"/>
    <property type="match status" value="1"/>
</dbReference>
<dbReference type="SUPFAM" id="SSF51735">
    <property type="entry name" value="NAD(P)-binding Rossmann-fold domains"/>
    <property type="match status" value="1"/>
</dbReference>
<dbReference type="InterPro" id="IPR051397">
    <property type="entry name" value="Zn-ADH-like_protein"/>
</dbReference>
<sequence>MRAFYLHKDIHPSELPSTLSSDVPEPKCDPGSTQVLVDVHSAALNFFDILAVQGKYQNKTPHPYVPGVEMAGIISKDSPIPEGCDFVPGKTRVFGAVQGAYGEKAKADFWQLMVVPDGMSLEAASGLFVTWPTSYAALKFRADVQPGEWVLVHAGAGGVGICAIQIAKAMGAKVIATAGSPDKLKVCKEVGGADYAISYRDNDWQKQVKQITEGHGVDVVYDPVGMIIPSLKVIAWNGRLIVVGFAAGTIEKIPANLILLKNIAVTGCHWGAYSKNEVDKIPETWEGLMAMFAQKKITPTVFEHIYEGLESMPQGLKDLGDRKTWGKAIVRIRADPEHPPRGKNKL</sequence>
<dbReference type="PANTHER" id="PTHR43677:SF4">
    <property type="entry name" value="QUINONE OXIDOREDUCTASE-LIKE PROTEIN 2"/>
    <property type="match status" value="1"/>
</dbReference>
<dbReference type="Proteomes" id="UP000323386">
    <property type="component" value="Unassembled WGS sequence"/>
</dbReference>
<dbReference type="InterPro" id="IPR013149">
    <property type="entry name" value="ADH-like_C"/>
</dbReference>
<dbReference type="SUPFAM" id="SSF50129">
    <property type="entry name" value="GroES-like"/>
    <property type="match status" value="1"/>
</dbReference>
<dbReference type="AlphaFoldDB" id="A0A5C3EVD3"/>
<dbReference type="CDD" id="cd08241">
    <property type="entry name" value="QOR1"/>
    <property type="match status" value="1"/>
</dbReference>
<accession>A0A5C3EVD3</accession>
<dbReference type="Pfam" id="PF08240">
    <property type="entry name" value="ADH_N"/>
    <property type="match status" value="1"/>
</dbReference>
<dbReference type="Gene3D" id="3.90.180.10">
    <property type="entry name" value="Medium-chain alcohol dehydrogenases, catalytic domain"/>
    <property type="match status" value="1"/>
</dbReference>